<feature type="transmembrane region" description="Helical" evidence="7">
    <location>
        <begin position="96"/>
        <end position="117"/>
    </location>
</feature>
<keyword evidence="2" id="KW-0479">Metal-binding</keyword>
<evidence type="ECO:0000313" key="10">
    <source>
        <dbReference type="Proteomes" id="UP000032582"/>
    </source>
</evidence>
<name>A0A0D8L4H2_MORMO</name>
<comment type="caution">
    <text evidence="9">The sequence shown here is derived from an EMBL/GenBank/DDBJ whole genome shotgun (WGS) entry which is preliminary data.</text>
</comment>
<dbReference type="PANTHER" id="PTHR22726">
    <property type="entry name" value="METALLOENDOPEPTIDASE OMA1"/>
    <property type="match status" value="1"/>
</dbReference>
<sequence>MKITGEFTYAGKAEKHVAYLEADNENTRLRVTVNGHTHEYAFSESRLSQPLGSLPDSLFFPDGNCFTAPRNVPLHTVVSSKKVSGAFIHAVEKNKIALIGSVTGIVCVFLLYFMVFIPAASSAITKIVPDDFSLYLGKYSLELIDGEYFTKSRLPAEKQQEVTDLFLSVIPDKLKQDKLPLKIVFRHSEDGANAFTLSDGTIIVTDDLIKMIDHDDELAAILLHEMGHHYHRHVMRSLVESSVLAITFMWFTGDVSGIEDTLVHSGGSLLALSYSRNMETDADEFAAQEMKAQHRSLKMMISVFTKLSDSADDDENSFLSTHPGWESRIKAIENQE</sequence>
<dbReference type="GO" id="GO:0004222">
    <property type="term" value="F:metalloendopeptidase activity"/>
    <property type="evidence" value="ECO:0007669"/>
    <property type="project" value="InterPro"/>
</dbReference>
<dbReference type="PATRIC" id="fig|582.24.peg.5511"/>
<evidence type="ECO:0000259" key="8">
    <source>
        <dbReference type="Pfam" id="PF01435"/>
    </source>
</evidence>
<dbReference type="GO" id="GO:0046872">
    <property type="term" value="F:metal ion binding"/>
    <property type="evidence" value="ECO:0007669"/>
    <property type="project" value="UniProtKB-KW"/>
</dbReference>
<proteinExistence type="inferred from homology"/>
<dbReference type="GO" id="GO:0016020">
    <property type="term" value="C:membrane"/>
    <property type="evidence" value="ECO:0007669"/>
    <property type="project" value="TreeGrafter"/>
</dbReference>
<dbReference type="GO" id="GO:0051603">
    <property type="term" value="P:proteolysis involved in protein catabolic process"/>
    <property type="evidence" value="ECO:0007669"/>
    <property type="project" value="TreeGrafter"/>
</dbReference>
<keyword evidence="4 6" id="KW-0862">Zinc</keyword>
<evidence type="ECO:0000256" key="7">
    <source>
        <dbReference type="SAM" id="Phobius"/>
    </source>
</evidence>
<evidence type="ECO:0000256" key="3">
    <source>
        <dbReference type="ARBA" id="ARBA00022801"/>
    </source>
</evidence>
<protein>
    <recommendedName>
        <fullName evidence="8">Peptidase M48 domain-containing protein</fullName>
    </recommendedName>
</protein>
<keyword evidence="7" id="KW-0812">Transmembrane</keyword>
<gene>
    <name evidence="9" type="ORF">UA45_17240</name>
</gene>
<comment type="similarity">
    <text evidence="6">Belongs to the peptidase M48 family.</text>
</comment>
<dbReference type="EMBL" id="JZSH01000271">
    <property type="protein sequence ID" value="KJF76682.1"/>
    <property type="molecule type" value="Genomic_DNA"/>
</dbReference>
<evidence type="ECO:0000256" key="4">
    <source>
        <dbReference type="ARBA" id="ARBA00022833"/>
    </source>
</evidence>
<dbReference type="AlphaFoldDB" id="A0A0D8L4H2"/>
<evidence type="ECO:0000256" key="1">
    <source>
        <dbReference type="ARBA" id="ARBA00022670"/>
    </source>
</evidence>
<keyword evidence="1 6" id="KW-0645">Protease</keyword>
<feature type="domain" description="Peptidase M48" evidence="8">
    <location>
        <begin position="158"/>
        <end position="334"/>
    </location>
</feature>
<reference evidence="9 10" key="1">
    <citation type="submission" date="2015-02" db="EMBL/GenBank/DDBJ databases">
        <title>Whole genome shotgun sequencing of cultured foodborne pathogen.</title>
        <authorList>
            <person name="Timme R."/>
            <person name="Allard M.W."/>
            <person name="Strain E."/>
            <person name="Evans P.S."/>
            <person name="Brown E."/>
        </authorList>
    </citation>
    <scope>NUCLEOTIDE SEQUENCE [LARGE SCALE GENOMIC DNA]</scope>
    <source>
        <strain evidence="9 10">GCSL-TSO-24</strain>
    </source>
</reference>
<dbReference type="InterPro" id="IPR051156">
    <property type="entry name" value="Mito/Outer_Membr_Metalloprot"/>
</dbReference>
<accession>A0A0D8L4H2</accession>
<dbReference type="Pfam" id="PF01435">
    <property type="entry name" value="Peptidase_M48"/>
    <property type="match status" value="1"/>
</dbReference>
<keyword evidence="3 6" id="KW-0378">Hydrolase</keyword>
<dbReference type="InterPro" id="IPR001915">
    <property type="entry name" value="Peptidase_M48"/>
</dbReference>
<evidence type="ECO:0000256" key="2">
    <source>
        <dbReference type="ARBA" id="ARBA00022723"/>
    </source>
</evidence>
<comment type="cofactor">
    <cofactor evidence="6">
        <name>Zn(2+)</name>
        <dbReference type="ChEBI" id="CHEBI:29105"/>
    </cofactor>
    <text evidence="6">Binds 1 zinc ion per subunit.</text>
</comment>
<keyword evidence="7" id="KW-1133">Transmembrane helix</keyword>
<keyword evidence="5 6" id="KW-0482">Metalloprotease</keyword>
<evidence type="ECO:0000256" key="6">
    <source>
        <dbReference type="RuleBase" id="RU003983"/>
    </source>
</evidence>
<organism evidence="9 10">
    <name type="scientific">Morganella morganii</name>
    <name type="common">Proteus morganii</name>
    <dbReference type="NCBI Taxonomy" id="582"/>
    <lineage>
        <taxon>Bacteria</taxon>
        <taxon>Pseudomonadati</taxon>
        <taxon>Pseudomonadota</taxon>
        <taxon>Gammaproteobacteria</taxon>
        <taxon>Enterobacterales</taxon>
        <taxon>Morganellaceae</taxon>
        <taxon>Morganella</taxon>
    </lineage>
</organism>
<dbReference type="PANTHER" id="PTHR22726:SF24">
    <property type="entry name" value="M48 FAMILY METALLOPEPTIDASE"/>
    <property type="match status" value="1"/>
</dbReference>
<dbReference type="CDD" id="cd07332">
    <property type="entry name" value="M48C_Oma1_like"/>
    <property type="match status" value="1"/>
</dbReference>
<evidence type="ECO:0000256" key="5">
    <source>
        <dbReference type="ARBA" id="ARBA00023049"/>
    </source>
</evidence>
<dbReference type="Gene3D" id="3.30.2010.10">
    <property type="entry name" value="Metalloproteases ('zincins'), catalytic domain"/>
    <property type="match status" value="1"/>
</dbReference>
<evidence type="ECO:0000313" key="9">
    <source>
        <dbReference type="EMBL" id="KJF76682.1"/>
    </source>
</evidence>
<keyword evidence="7" id="KW-0472">Membrane</keyword>
<dbReference type="Proteomes" id="UP000032582">
    <property type="component" value="Unassembled WGS sequence"/>
</dbReference>